<dbReference type="PANTHER" id="PTHR21485">
    <property type="entry name" value="HAD SUPERFAMILY MEMBERS CMAS AND KDSC"/>
    <property type="match status" value="1"/>
</dbReference>
<evidence type="ECO:0000256" key="6">
    <source>
        <dbReference type="ARBA" id="ARBA00020092"/>
    </source>
</evidence>
<evidence type="ECO:0000256" key="3">
    <source>
        <dbReference type="ARBA" id="ARBA00005893"/>
    </source>
</evidence>
<dbReference type="Gene3D" id="3.40.50.1000">
    <property type="entry name" value="HAD superfamily/HAD-like"/>
    <property type="match status" value="1"/>
</dbReference>
<dbReference type="GO" id="GO:0008781">
    <property type="term" value="F:N-acylneuraminate cytidylyltransferase activity"/>
    <property type="evidence" value="ECO:0007669"/>
    <property type="project" value="TreeGrafter"/>
</dbReference>
<organism evidence="14">
    <name type="scientific">Magnetococcus massalia (strain MO-1)</name>
    <dbReference type="NCBI Taxonomy" id="451514"/>
    <lineage>
        <taxon>Bacteria</taxon>
        <taxon>Pseudomonadati</taxon>
        <taxon>Pseudomonadota</taxon>
        <taxon>Magnetococcia</taxon>
        <taxon>Magnetococcales</taxon>
        <taxon>Magnetococcaceae</taxon>
        <taxon>Magnetococcus</taxon>
    </lineage>
</organism>
<protein>
    <recommendedName>
        <fullName evidence="6">3-deoxy-D-manno-octulosonate 8-phosphate phosphatase KdsC</fullName>
        <ecNumber evidence="5">3.1.3.45</ecNumber>
    </recommendedName>
    <alternativeName>
        <fullName evidence="11">KDO 8-P phosphatase</fullName>
    </alternativeName>
</protein>
<comment type="subunit">
    <text evidence="4">Homotetramer.</text>
</comment>
<dbReference type="GO" id="GO:0046872">
    <property type="term" value="F:metal ion binding"/>
    <property type="evidence" value="ECO:0007669"/>
    <property type="project" value="UniProtKB-KW"/>
</dbReference>
<feature type="binding site" evidence="13">
    <location>
        <position position="118"/>
    </location>
    <ligand>
        <name>Mg(2+)</name>
        <dbReference type="ChEBI" id="CHEBI:18420"/>
    </ligand>
</feature>
<keyword evidence="10" id="KW-0448">Lipopolysaccharide biosynthesis</keyword>
<dbReference type="NCBIfam" id="TIGR01662">
    <property type="entry name" value="HAD-SF-IIIA"/>
    <property type="match status" value="1"/>
</dbReference>
<comment type="catalytic activity">
    <reaction evidence="1">
        <text>3-deoxy-alpha-D-manno-2-octulosonate-8-phosphate + H2O = 3-deoxy-alpha-D-manno-oct-2-ulosonate + phosphate</text>
        <dbReference type="Rhea" id="RHEA:11500"/>
        <dbReference type="ChEBI" id="CHEBI:15377"/>
        <dbReference type="ChEBI" id="CHEBI:43474"/>
        <dbReference type="ChEBI" id="CHEBI:85985"/>
        <dbReference type="ChEBI" id="CHEBI:85986"/>
        <dbReference type="EC" id="3.1.3.45"/>
    </reaction>
</comment>
<dbReference type="PIRSF" id="PIRSF006118">
    <property type="entry name" value="KDO8-P_Ptase"/>
    <property type="match status" value="1"/>
</dbReference>
<evidence type="ECO:0000256" key="2">
    <source>
        <dbReference type="ARBA" id="ARBA00001946"/>
    </source>
</evidence>
<feature type="binding site" evidence="13">
    <location>
        <position position="25"/>
    </location>
    <ligand>
        <name>Mg(2+)</name>
        <dbReference type="ChEBI" id="CHEBI:18420"/>
    </ligand>
</feature>
<evidence type="ECO:0000256" key="4">
    <source>
        <dbReference type="ARBA" id="ARBA00011881"/>
    </source>
</evidence>
<dbReference type="SFLD" id="SFLDG01138">
    <property type="entry name" value="C1.6.2:_Deoxy-d-mannose-octulo"/>
    <property type="match status" value="1"/>
</dbReference>
<dbReference type="EMBL" id="LO017727">
    <property type="protein sequence ID" value="CRH08021.1"/>
    <property type="molecule type" value="Genomic_DNA"/>
</dbReference>
<evidence type="ECO:0000256" key="9">
    <source>
        <dbReference type="ARBA" id="ARBA00022842"/>
    </source>
</evidence>
<keyword evidence="8 14" id="KW-0378">Hydrolase</keyword>
<evidence type="ECO:0000256" key="7">
    <source>
        <dbReference type="ARBA" id="ARBA00022723"/>
    </source>
</evidence>
<dbReference type="NCBIfam" id="TIGR01670">
    <property type="entry name" value="KdsC-phosphatas"/>
    <property type="match status" value="1"/>
</dbReference>
<dbReference type="InterPro" id="IPR023214">
    <property type="entry name" value="HAD_sf"/>
</dbReference>
<evidence type="ECO:0000256" key="1">
    <source>
        <dbReference type="ARBA" id="ARBA00000898"/>
    </source>
</evidence>
<accession>A0A1S7LQF0</accession>
<dbReference type="InterPro" id="IPR050793">
    <property type="entry name" value="CMP-NeuNAc_synthase"/>
</dbReference>
<comment type="cofactor">
    <cofactor evidence="2 13">
        <name>Mg(2+)</name>
        <dbReference type="ChEBI" id="CHEBI:18420"/>
    </cofactor>
</comment>
<comment type="similarity">
    <text evidence="3">Belongs to the KdsC family.</text>
</comment>
<evidence type="ECO:0000313" key="14">
    <source>
        <dbReference type="EMBL" id="CRH08021.1"/>
    </source>
</evidence>
<feature type="binding site" evidence="12">
    <location>
        <position position="71"/>
    </location>
    <ligand>
        <name>substrate</name>
    </ligand>
</feature>
<feature type="binding site" evidence="12">
    <location>
        <position position="27"/>
    </location>
    <ligand>
        <name>substrate</name>
    </ligand>
</feature>
<keyword evidence="7 13" id="KW-0479">Metal-binding</keyword>
<keyword evidence="9 13" id="KW-0460">Magnesium</keyword>
<dbReference type="InterPro" id="IPR010023">
    <property type="entry name" value="KdsC_fam"/>
</dbReference>
<proteinExistence type="inferred from homology"/>
<dbReference type="EC" id="3.1.3.45" evidence="5"/>
<dbReference type="Pfam" id="PF08282">
    <property type="entry name" value="Hydrolase_3"/>
    <property type="match status" value="1"/>
</dbReference>
<name>A0A1S7LQF0_MAGMO</name>
<dbReference type="AlphaFoldDB" id="A0A1S7LQF0"/>
<dbReference type="FunFam" id="3.40.50.1000:FF:000029">
    <property type="entry name" value="3-deoxy-D-manno-octulosonate 8-phosphate phosphatase KdsC"/>
    <property type="match status" value="1"/>
</dbReference>
<feature type="binding site" evidence="12">
    <location>
        <position position="95"/>
    </location>
    <ligand>
        <name>substrate</name>
    </ligand>
</feature>
<feature type="binding site" evidence="12">
    <location>
        <position position="79"/>
    </location>
    <ligand>
        <name>substrate</name>
    </ligand>
</feature>
<dbReference type="PANTHER" id="PTHR21485:SF6">
    <property type="entry name" value="N-ACYLNEURAMINATE CYTIDYLYLTRANSFERASE-RELATED"/>
    <property type="match status" value="1"/>
</dbReference>
<dbReference type="InterPro" id="IPR006549">
    <property type="entry name" value="HAD-SF_hydro_IIIA"/>
</dbReference>
<feature type="binding site" evidence="12">
    <location>
        <position position="56"/>
    </location>
    <ligand>
        <name>substrate</name>
    </ligand>
</feature>
<dbReference type="GO" id="GO:0019143">
    <property type="term" value="F:3-deoxy-manno-octulosonate-8-phosphatase activity"/>
    <property type="evidence" value="ECO:0007669"/>
    <property type="project" value="UniProtKB-EC"/>
</dbReference>
<dbReference type="InterPro" id="IPR036412">
    <property type="entry name" value="HAD-like_sf"/>
</dbReference>
<dbReference type="SFLD" id="SFLDS00003">
    <property type="entry name" value="Haloacid_Dehalogenase"/>
    <property type="match status" value="1"/>
</dbReference>
<dbReference type="SFLD" id="SFLDG01136">
    <property type="entry name" value="C1.6:_Phosphoserine_Phosphatas"/>
    <property type="match status" value="1"/>
</dbReference>
<evidence type="ECO:0000256" key="10">
    <source>
        <dbReference type="ARBA" id="ARBA00022985"/>
    </source>
</evidence>
<dbReference type="SUPFAM" id="SSF56784">
    <property type="entry name" value="HAD-like"/>
    <property type="match status" value="1"/>
</dbReference>
<evidence type="ECO:0000256" key="8">
    <source>
        <dbReference type="ARBA" id="ARBA00022801"/>
    </source>
</evidence>
<sequence length="184" mass="20148">MMATAEPWQGTLGDKGRRIRLIALDVDGVLTDGGIYYGNAGEELKRFHVRDGLGVRLMVDAGIQVGVITARRSELVARRAKELGMTFIHQGVKDKWHCFEQQITQLNIPLEQCGFMGDDLIDLPILTRVGLATTPADGHAEVKKRVDWVAPQPGGNGAVRALADQILQLQGHWDGVLAKYDALP</sequence>
<evidence type="ECO:0000256" key="11">
    <source>
        <dbReference type="ARBA" id="ARBA00031051"/>
    </source>
</evidence>
<evidence type="ECO:0000256" key="5">
    <source>
        <dbReference type="ARBA" id="ARBA00013066"/>
    </source>
</evidence>
<reference evidence="14" key="1">
    <citation type="submission" date="2015-04" db="EMBL/GenBank/DDBJ databases">
        <authorList>
            <person name="Syromyatnikov M.Y."/>
            <person name="Popov V.N."/>
        </authorList>
    </citation>
    <scope>NUCLEOTIDE SEQUENCE</scope>
    <source>
        <strain evidence="14">MO-1</strain>
    </source>
</reference>
<gene>
    <name evidence="14" type="primary">kdsC</name>
    <name evidence="14" type="ORF">MAGMO_3893</name>
</gene>
<dbReference type="CDD" id="cd01630">
    <property type="entry name" value="HAD_KDO-like"/>
    <property type="match status" value="1"/>
</dbReference>
<dbReference type="GO" id="GO:0009103">
    <property type="term" value="P:lipopolysaccharide biosynthetic process"/>
    <property type="evidence" value="ECO:0007669"/>
    <property type="project" value="UniProtKB-KW"/>
</dbReference>
<evidence type="ECO:0000256" key="13">
    <source>
        <dbReference type="PIRSR" id="PIRSR006118-2"/>
    </source>
</evidence>
<evidence type="ECO:0000256" key="12">
    <source>
        <dbReference type="PIRSR" id="PIRSR006118-1"/>
    </source>
</evidence>